<name>A0AB39QCU6_9ACTN</name>
<keyword evidence="3" id="KW-0274">FAD</keyword>
<dbReference type="PANTHER" id="PTHR43004:SF19">
    <property type="entry name" value="BINDING MONOOXYGENASE, PUTATIVE (JCVI)-RELATED"/>
    <property type="match status" value="1"/>
</dbReference>
<reference evidence="5" key="1">
    <citation type="submission" date="2024-07" db="EMBL/GenBank/DDBJ databases">
        <authorList>
            <person name="Yu S.T."/>
        </authorList>
    </citation>
    <scope>NUCLEOTIDE SEQUENCE</scope>
    <source>
        <strain evidence="5">R39</strain>
    </source>
</reference>
<dbReference type="InterPro" id="IPR036188">
    <property type="entry name" value="FAD/NAD-bd_sf"/>
</dbReference>
<comment type="cofactor">
    <cofactor evidence="1">
        <name>FAD</name>
        <dbReference type="ChEBI" id="CHEBI:57692"/>
    </cofactor>
</comment>
<dbReference type="Pfam" id="PF01494">
    <property type="entry name" value="FAD_binding_3"/>
    <property type="match status" value="1"/>
</dbReference>
<evidence type="ECO:0000313" key="5">
    <source>
        <dbReference type="EMBL" id="XDQ41070.1"/>
    </source>
</evidence>
<organism evidence="5">
    <name type="scientific">Streptomyces sp. R39</name>
    <dbReference type="NCBI Taxonomy" id="3238631"/>
    <lineage>
        <taxon>Bacteria</taxon>
        <taxon>Bacillati</taxon>
        <taxon>Actinomycetota</taxon>
        <taxon>Actinomycetes</taxon>
        <taxon>Kitasatosporales</taxon>
        <taxon>Streptomycetaceae</taxon>
        <taxon>Streptomyces</taxon>
    </lineage>
</organism>
<dbReference type="GO" id="GO:0071949">
    <property type="term" value="F:FAD binding"/>
    <property type="evidence" value="ECO:0007669"/>
    <property type="project" value="InterPro"/>
</dbReference>
<accession>A0AB39QCU6</accession>
<dbReference type="AlphaFoldDB" id="A0AB39QCU6"/>
<dbReference type="PANTHER" id="PTHR43004">
    <property type="entry name" value="TRK SYSTEM POTASSIUM UPTAKE PROTEIN"/>
    <property type="match status" value="1"/>
</dbReference>
<gene>
    <name evidence="5" type="ORF">AB5J52_01625</name>
</gene>
<dbReference type="InterPro" id="IPR002938">
    <property type="entry name" value="FAD-bd"/>
</dbReference>
<proteinExistence type="predicted"/>
<feature type="domain" description="FAD-binding" evidence="4">
    <location>
        <begin position="7"/>
        <end position="346"/>
    </location>
</feature>
<dbReference type="Gene3D" id="3.40.30.120">
    <property type="match status" value="1"/>
</dbReference>
<evidence type="ECO:0000256" key="1">
    <source>
        <dbReference type="ARBA" id="ARBA00001974"/>
    </source>
</evidence>
<evidence type="ECO:0000256" key="3">
    <source>
        <dbReference type="ARBA" id="ARBA00022827"/>
    </source>
</evidence>
<protein>
    <submittedName>
        <fullName evidence="5">FAD-dependent monooxygenase</fullName>
    </submittedName>
</protein>
<sequence length="522" mass="55484">MSGADAEVPVLIVGGGPVGLTARALLGRWGVPALLVDKRRELSPFPRSRLVNVRSMEIFRQLGIAEKITADAFAPEYGRVRFRDTLYDPDFAGAVMVGVRAPVPESPVVGVVTSQDRLEPTLLAAPGGEVRFGTGLVALEADADGVLAVLVDAGRGAETRVRARYVIAADGANSTVRKLLGIGTAGPGTLGDYTTVVFDADLARWCAHQPAGVYFTAFGTFAPLYPEGGWAWFGPRPEGTGRAGWPGHVAHALGSAAGVRADVVRVQHWSMTAYVAESFRRGRILLAGDAAHAVPPIGGLGMNAGVADAHNLSWKLAGVLQGWAGTALLETYGTERQPVARETLRQAVANTRLLLQAQNLRREQLRGGAAAPVEPPWSQRYFAQLGLVLGTAYDSAAVLRDDDRPEAFGTEYVPTARPGHRMPHHWLSPGRSTLDTLGEWFTVLTPDPGRWPRRAAGPWPLRVEPLPCEHAGRYGLSPHGGALLVRPDGHIAARWDDLPPSGSALRDALTAVTSCAAGRCSP</sequence>
<evidence type="ECO:0000259" key="4">
    <source>
        <dbReference type="Pfam" id="PF01494"/>
    </source>
</evidence>
<dbReference type="PRINTS" id="PR00420">
    <property type="entry name" value="RNGMNOXGNASE"/>
</dbReference>
<dbReference type="Pfam" id="PF21274">
    <property type="entry name" value="Rng_hyd_C"/>
    <property type="match status" value="1"/>
</dbReference>
<dbReference type="Gene3D" id="3.50.50.60">
    <property type="entry name" value="FAD/NAD(P)-binding domain"/>
    <property type="match status" value="1"/>
</dbReference>
<dbReference type="EMBL" id="CP163441">
    <property type="protein sequence ID" value="XDQ41070.1"/>
    <property type="molecule type" value="Genomic_DNA"/>
</dbReference>
<dbReference type="Gene3D" id="3.30.9.10">
    <property type="entry name" value="D-Amino Acid Oxidase, subunit A, domain 2"/>
    <property type="match status" value="1"/>
</dbReference>
<keyword evidence="5" id="KW-0560">Oxidoreductase</keyword>
<keyword evidence="5" id="KW-0503">Monooxygenase</keyword>
<dbReference type="SUPFAM" id="SSF51905">
    <property type="entry name" value="FAD/NAD(P)-binding domain"/>
    <property type="match status" value="1"/>
</dbReference>
<evidence type="ECO:0000256" key="2">
    <source>
        <dbReference type="ARBA" id="ARBA00022630"/>
    </source>
</evidence>
<keyword evidence="2" id="KW-0285">Flavoprotein</keyword>
<dbReference type="RefSeq" id="WP_369220802.1">
    <property type="nucleotide sequence ID" value="NZ_CP163441.1"/>
</dbReference>
<dbReference type="InterPro" id="IPR050641">
    <property type="entry name" value="RIFMO-like"/>
</dbReference>
<dbReference type="GO" id="GO:0016709">
    <property type="term" value="F:oxidoreductase activity, acting on paired donors, with incorporation or reduction of molecular oxygen, NAD(P)H as one donor, and incorporation of one atom of oxygen"/>
    <property type="evidence" value="ECO:0007669"/>
    <property type="project" value="UniProtKB-ARBA"/>
</dbReference>